<dbReference type="InterPro" id="IPR013230">
    <property type="entry name" value="Peptidase_M15A_C"/>
</dbReference>
<protein>
    <recommendedName>
        <fullName evidence="2">Peptidase M15A C-terminal domain-containing protein</fullName>
    </recommendedName>
</protein>
<name>A0A127M590_9GAMM</name>
<dbReference type="Proteomes" id="UP000074119">
    <property type="component" value="Chromosome"/>
</dbReference>
<sequence length="328" mass="36165">MFINRLSVKRHVLLLIAIAVTSVCAPLLQAKDSPAFDPGLASFSVMVDRKPLRASTNMRTVMPGKTVSIQFTQQKLGEYSASLGGQNLKLSAAGHLAWTAPAKPGYYPIRLVRNKDKAQIALQMFVLRPANQIVNGKLNGYQIGSYPSALKGLETYQPPKGFIEVTPELENLFVSPHFKLGQFLCKQQGGYPKYLLLHTGLLEKLELLLRTVNAKGIRTDSFVVMSGYRTPYYNKAIGNVTNSRHIYGGAADIFIDVNPVNDYMDDINHDGAVNIKDAEYLYAIADKLVSHSKHPELMGGVGLYDKNSAHGPFVHVDVRGTPARWGHK</sequence>
<reference evidence="3 4" key="1">
    <citation type="submission" date="2015-12" db="EMBL/GenBank/DDBJ databases">
        <authorList>
            <person name="Shamseldin A."/>
            <person name="Moawad H."/>
            <person name="Abd El-Rahim W.M."/>
            <person name="Sadowsky M.J."/>
        </authorList>
    </citation>
    <scope>NUCLEOTIDE SEQUENCE [LARGE SCALE GENOMIC DNA]</scope>
    <source>
        <strain evidence="3 4">SM2</strain>
    </source>
</reference>
<feature type="domain" description="Peptidase M15A C-terminal" evidence="2">
    <location>
        <begin position="221"/>
        <end position="255"/>
    </location>
</feature>
<evidence type="ECO:0000256" key="1">
    <source>
        <dbReference type="SAM" id="SignalP"/>
    </source>
</evidence>
<feature type="signal peptide" evidence="1">
    <location>
        <begin position="1"/>
        <end position="25"/>
    </location>
</feature>
<dbReference type="AlphaFoldDB" id="A0A127M590"/>
<dbReference type="Gene3D" id="3.30.1380.10">
    <property type="match status" value="1"/>
</dbReference>
<dbReference type="SUPFAM" id="SSF55166">
    <property type="entry name" value="Hedgehog/DD-peptidase"/>
    <property type="match status" value="1"/>
</dbReference>
<dbReference type="RefSeq" id="WP_008247879.1">
    <property type="nucleotide sequence ID" value="NZ_CP014544.1"/>
</dbReference>
<gene>
    <name evidence="3" type="ORF">AZF00_08415</name>
</gene>
<dbReference type="Pfam" id="PF08291">
    <property type="entry name" value="Peptidase_M15_3"/>
    <property type="match status" value="1"/>
</dbReference>
<evidence type="ECO:0000259" key="2">
    <source>
        <dbReference type="Pfam" id="PF08291"/>
    </source>
</evidence>
<organism evidence="3 4">
    <name type="scientific">Zhongshania aliphaticivorans</name>
    <dbReference type="NCBI Taxonomy" id="1470434"/>
    <lineage>
        <taxon>Bacteria</taxon>
        <taxon>Pseudomonadati</taxon>
        <taxon>Pseudomonadota</taxon>
        <taxon>Gammaproteobacteria</taxon>
        <taxon>Cellvibrionales</taxon>
        <taxon>Spongiibacteraceae</taxon>
        <taxon>Zhongshania</taxon>
    </lineage>
</organism>
<evidence type="ECO:0000313" key="4">
    <source>
        <dbReference type="Proteomes" id="UP000074119"/>
    </source>
</evidence>
<accession>A0A127M590</accession>
<dbReference type="InterPro" id="IPR009045">
    <property type="entry name" value="Zn_M74/Hedgehog-like"/>
</dbReference>
<evidence type="ECO:0000313" key="3">
    <source>
        <dbReference type="EMBL" id="AMO68326.1"/>
    </source>
</evidence>
<dbReference type="KEGG" id="zal:AZF00_08415"/>
<keyword evidence="1" id="KW-0732">Signal</keyword>
<dbReference type="STRING" id="1470434.AZF00_08415"/>
<feature type="chain" id="PRO_5007275038" description="Peptidase M15A C-terminal domain-containing protein" evidence="1">
    <location>
        <begin position="26"/>
        <end position="328"/>
    </location>
</feature>
<dbReference type="EMBL" id="CP014544">
    <property type="protein sequence ID" value="AMO68326.1"/>
    <property type="molecule type" value="Genomic_DNA"/>
</dbReference>
<proteinExistence type="predicted"/>